<dbReference type="AlphaFoldDB" id="A0A3G6JDZ6"/>
<dbReference type="PANTHER" id="PTHR43600:SF2">
    <property type="entry name" value="F420-NON-REDUCING HYDROGENASE VHU SUBUNIT A"/>
    <property type="match status" value="1"/>
</dbReference>
<dbReference type="Gene3D" id="1.10.645.10">
    <property type="entry name" value="Cytochrome-c3 Hydrogenase, chain B"/>
    <property type="match status" value="1"/>
</dbReference>
<proteinExistence type="inferred from homology"/>
<gene>
    <name evidence="6" type="ORF">CCHOA_09905</name>
</gene>
<comment type="cofactor">
    <cofactor evidence="1">
        <name>Ni(2+)</name>
        <dbReference type="ChEBI" id="CHEBI:49786"/>
    </cofactor>
</comment>
<dbReference type="SUPFAM" id="SSF56762">
    <property type="entry name" value="HydB/Nqo4-like"/>
    <property type="match status" value="1"/>
</dbReference>
<dbReference type="EMBL" id="CP033896">
    <property type="protein sequence ID" value="AZA14364.1"/>
    <property type="molecule type" value="Genomic_DNA"/>
</dbReference>
<name>A0A3G6JDZ6_9CORY</name>
<dbReference type="InterPro" id="IPR029014">
    <property type="entry name" value="NiFe-Hase_large"/>
</dbReference>
<evidence type="ECO:0000256" key="1">
    <source>
        <dbReference type="ARBA" id="ARBA00001967"/>
    </source>
</evidence>
<dbReference type="Proteomes" id="UP000269019">
    <property type="component" value="Chromosome"/>
</dbReference>
<protein>
    <submittedName>
        <fullName evidence="6">Nickel-dependent hydrogenase</fullName>
    </submittedName>
</protein>
<keyword evidence="3" id="KW-0533">Nickel</keyword>
<organism evidence="6 7">
    <name type="scientific">Corynebacterium choanae</name>
    <dbReference type="NCBI Taxonomy" id="1862358"/>
    <lineage>
        <taxon>Bacteria</taxon>
        <taxon>Bacillati</taxon>
        <taxon>Actinomycetota</taxon>
        <taxon>Actinomycetes</taxon>
        <taxon>Mycobacteriales</taxon>
        <taxon>Corynebacteriaceae</taxon>
        <taxon>Corynebacterium</taxon>
    </lineage>
</organism>
<evidence type="ECO:0000256" key="4">
    <source>
        <dbReference type="ARBA" id="ARBA00022723"/>
    </source>
</evidence>
<dbReference type="OrthoDB" id="9761717at2"/>
<keyword evidence="4" id="KW-0479">Metal-binding</keyword>
<evidence type="ECO:0000256" key="2">
    <source>
        <dbReference type="ARBA" id="ARBA00009292"/>
    </source>
</evidence>
<evidence type="ECO:0000256" key="5">
    <source>
        <dbReference type="ARBA" id="ARBA00023002"/>
    </source>
</evidence>
<accession>A0A3G6JDZ6</accession>
<evidence type="ECO:0000256" key="3">
    <source>
        <dbReference type="ARBA" id="ARBA00022596"/>
    </source>
</evidence>
<keyword evidence="5" id="KW-0560">Oxidoreductase</keyword>
<sequence length="443" mass="46116">MAATTLHLDEFVDPHEATVVVTHDEQGMPQVRFDLSVLPRLDHQLVGQPVTAVPDLVKHLCGICPIAHHLAGVQALERLLGYHHLPPTALLVRRLLAAASQCEQLARHVLSHDPALARRLITVGKLVKTAAGCAGHFPDVAIPGGVRNPAEPAACEAALAEVTAVQPLLCQAAAAASSGDTPDPMLRFGASIRLVDNHGHRDPLGEVAAITFPGAPTQHLPAAALADHLQETYPGQPAPRPTVALTGYEPSLYRVGPTAQYPDSPTAQHALFAALEDALATAAAILQHPQLLEGELHAPPSQPPASRGVGVVDGPRGLLLHVYTIAPVDTITEAQQAVLTQCQILTPTAQNEPWLAWMLTTSYQQHTAAKGDSAAHTTNTPNKTNTAAASCTSAASATTASNTATIFEAGIRTADPCLPCTAAPPGAMGVRVTSAPPGKPETP</sequence>
<evidence type="ECO:0000313" key="7">
    <source>
        <dbReference type="Proteomes" id="UP000269019"/>
    </source>
</evidence>
<dbReference type="PANTHER" id="PTHR43600">
    <property type="entry name" value="COENZYME F420 HYDROGENASE, SUBUNIT ALPHA"/>
    <property type="match status" value="1"/>
</dbReference>
<dbReference type="RefSeq" id="WP_123929618.1">
    <property type="nucleotide sequence ID" value="NZ_CP033896.1"/>
</dbReference>
<evidence type="ECO:0000313" key="6">
    <source>
        <dbReference type="EMBL" id="AZA14364.1"/>
    </source>
</evidence>
<dbReference type="GO" id="GO:0046872">
    <property type="term" value="F:metal ion binding"/>
    <property type="evidence" value="ECO:0007669"/>
    <property type="project" value="UniProtKB-KW"/>
</dbReference>
<reference evidence="6 7" key="1">
    <citation type="submission" date="2018-11" db="EMBL/GenBank/DDBJ databases">
        <authorList>
            <person name="Kleinhagauer T."/>
            <person name="Glaeser S.P."/>
            <person name="Spergser J."/>
            <person name="Ruckert C."/>
            <person name="Kaempfer P."/>
            <person name="Busse H.-J."/>
        </authorList>
    </citation>
    <scope>NUCLEOTIDE SEQUENCE [LARGE SCALE GENOMIC DNA]</scope>
    <source>
        <strain evidence="6 7">200CH</strain>
    </source>
</reference>
<dbReference type="KEGG" id="ccho:CCHOA_09905"/>
<dbReference type="GO" id="GO:0016491">
    <property type="term" value="F:oxidoreductase activity"/>
    <property type="evidence" value="ECO:0007669"/>
    <property type="project" value="UniProtKB-KW"/>
</dbReference>
<keyword evidence="7" id="KW-1185">Reference proteome</keyword>
<comment type="similarity">
    <text evidence="2">Belongs to the [NiFe]/[NiFeSe] hydrogenase large subunit family.</text>
</comment>